<evidence type="ECO:0000313" key="1">
    <source>
        <dbReference type="EMBL" id="WOX06136.1"/>
    </source>
</evidence>
<organism evidence="1 2">
    <name type="scientific">Microbulbifer pacificus</name>
    <dbReference type="NCBI Taxonomy" id="407164"/>
    <lineage>
        <taxon>Bacteria</taxon>
        <taxon>Pseudomonadati</taxon>
        <taxon>Pseudomonadota</taxon>
        <taxon>Gammaproteobacteria</taxon>
        <taxon>Cellvibrionales</taxon>
        <taxon>Microbulbiferaceae</taxon>
        <taxon>Microbulbifer</taxon>
    </lineage>
</organism>
<dbReference type="RefSeq" id="WP_318954595.1">
    <property type="nucleotide sequence ID" value="NZ_CP137555.1"/>
</dbReference>
<protein>
    <submittedName>
        <fullName evidence="1">Uncharacterized protein</fullName>
    </submittedName>
</protein>
<accession>A0AAU0N101</accession>
<keyword evidence="2" id="KW-1185">Reference proteome</keyword>
<proteinExistence type="predicted"/>
<dbReference type="EMBL" id="CP137555">
    <property type="protein sequence ID" value="WOX06136.1"/>
    <property type="molecule type" value="Genomic_DNA"/>
</dbReference>
<name>A0AAU0N101_9GAMM</name>
<dbReference type="AlphaFoldDB" id="A0AAU0N101"/>
<dbReference type="KEGG" id="mpaf:R5R33_03085"/>
<gene>
    <name evidence="1" type="ORF">R5R33_03085</name>
</gene>
<sequence>MEEKYEAIWLNIEEDDSSRVVHESYSKKLDRLEIIYQRADGCYLPYSFRKQRDHQWRLPVWCPENEKAILPTFEDAREYLSSFVASNT</sequence>
<evidence type="ECO:0000313" key="2">
    <source>
        <dbReference type="Proteomes" id="UP001302477"/>
    </source>
</evidence>
<reference evidence="1 2" key="1">
    <citation type="submission" date="2023-10" db="EMBL/GenBank/DDBJ databases">
        <title>Description of Microbulbifer bruguierae sp. nov., isolated from the sediments of mangrove plant Bruguiera sexangula and comparative genomic analyses of the genus Microbulbifer.</title>
        <authorList>
            <person name="Long M."/>
        </authorList>
    </citation>
    <scope>NUCLEOTIDE SEQUENCE [LARGE SCALE GENOMIC DNA]</scope>
    <source>
        <strain evidence="1 2">SPO729</strain>
    </source>
</reference>
<dbReference type="Proteomes" id="UP001302477">
    <property type="component" value="Chromosome"/>
</dbReference>